<feature type="transmembrane region" description="Helical" evidence="5">
    <location>
        <begin position="152"/>
        <end position="172"/>
    </location>
</feature>
<dbReference type="GO" id="GO:0016874">
    <property type="term" value="F:ligase activity"/>
    <property type="evidence" value="ECO:0007669"/>
    <property type="project" value="UniProtKB-KW"/>
</dbReference>
<organism evidence="7 8">
    <name type="scientific">Mesorhizobium zhangyense</name>
    <dbReference type="NCBI Taxonomy" id="1776730"/>
    <lineage>
        <taxon>Bacteria</taxon>
        <taxon>Pseudomonadati</taxon>
        <taxon>Pseudomonadota</taxon>
        <taxon>Alphaproteobacteria</taxon>
        <taxon>Hyphomicrobiales</taxon>
        <taxon>Phyllobacteriaceae</taxon>
        <taxon>Mesorhizobium</taxon>
    </lineage>
</organism>
<dbReference type="InterPro" id="IPR007016">
    <property type="entry name" value="O-antigen_ligase-rel_domated"/>
</dbReference>
<dbReference type="EMBL" id="JAAKZG010000002">
    <property type="protein sequence ID" value="NGN40529.1"/>
    <property type="molecule type" value="Genomic_DNA"/>
</dbReference>
<sequence>MFSKDLLNYRSVNKLFTFLCFVTPPAAGSAVSFIWHGGALWCLFEIVTGRRKFSRDRAMWVMTIVLITYCLVIAVSTIWNSQTFGDMRHLLRLATLLLFPFSYSLWSISNKADVARTSVLASMIACYAGLAVAAFQYYYLGERAWGGAGNPIVFATVIGLTGAVSLAGIFFLQEKKLTLPLAGAFAASWIGLIFSGSRALWISSFVATAAILWIYRRTLSRYISPRNAVIIAAIFVAIAAAGAPTVADRMGKVAADWDKLAVNDQQETSLGVRLSLWEMALDLVQQRPFIGYGMGSTRQLITTGLRDQYGLDFTFTHFHNGFATITVEAGLIGLLALLAIFAAASATAFRCFRDSHDEVERFGATLLVILVVTYMISGLTSIILGHDILDTMMVIFLITGTYLAAGTSMMLVSDPSAAEKPA</sequence>
<evidence type="ECO:0000256" key="1">
    <source>
        <dbReference type="ARBA" id="ARBA00004141"/>
    </source>
</evidence>
<evidence type="ECO:0000313" key="8">
    <source>
        <dbReference type="Proteomes" id="UP000481252"/>
    </source>
</evidence>
<keyword evidence="2 5" id="KW-0812">Transmembrane</keyword>
<evidence type="ECO:0000256" key="4">
    <source>
        <dbReference type="ARBA" id="ARBA00023136"/>
    </source>
</evidence>
<feature type="transmembrane region" description="Helical" evidence="5">
    <location>
        <begin position="177"/>
        <end position="194"/>
    </location>
</feature>
<feature type="transmembrane region" description="Helical" evidence="5">
    <location>
        <begin position="228"/>
        <end position="247"/>
    </location>
</feature>
<name>A0A7C9VA90_9HYPH</name>
<comment type="caution">
    <text evidence="7">The sequence shown here is derived from an EMBL/GenBank/DDBJ whole genome shotgun (WGS) entry which is preliminary data.</text>
</comment>
<keyword evidence="4 5" id="KW-0472">Membrane</keyword>
<feature type="transmembrane region" description="Helical" evidence="5">
    <location>
        <begin position="200"/>
        <end position="216"/>
    </location>
</feature>
<evidence type="ECO:0000259" key="6">
    <source>
        <dbReference type="Pfam" id="PF04932"/>
    </source>
</evidence>
<evidence type="ECO:0000256" key="2">
    <source>
        <dbReference type="ARBA" id="ARBA00022692"/>
    </source>
</evidence>
<protein>
    <submittedName>
        <fullName evidence="7">O-antigen ligase family protein</fullName>
    </submittedName>
</protein>
<dbReference type="Pfam" id="PF04932">
    <property type="entry name" value="Wzy_C"/>
    <property type="match status" value="1"/>
</dbReference>
<dbReference type="RefSeq" id="WP_165115207.1">
    <property type="nucleotide sequence ID" value="NZ_JAAKZG010000002.1"/>
</dbReference>
<feature type="transmembrane region" description="Helical" evidence="5">
    <location>
        <begin position="90"/>
        <end position="108"/>
    </location>
</feature>
<dbReference type="PANTHER" id="PTHR37422:SF13">
    <property type="entry name" value="LIPOPOLYSACCHARIDE BIOSYNTHESIS PROTEIN PA4999-RELATED"/>
    <property type="match status" value="1"/>
</dbReference>
<feature type="domain" description="O-antigen ligase-related" evidence="6">
    <location>
        <begin position="184"/>
        <end position="338"/>
    </location>
</feature>
<gene>
    <name evidence="7" type="ORF">G6N74_05585</name>
</gene>
<evidence type="ECO:0000256" key="3">
    <source>
        <dbReference type="ARBA" id="ARBA00022989"/>
    </source>
</evidence>
<feature type="transmembrane region" description="Helical" evidence="5">
    <location>
        <begin position="391"/>
        <end position="412"/>
    </location>
</feature>
<feature type="transmembrane region" description="Helical" evidence="5">
    <location>
        <begin position="58"/>
        <end position="78"/>
    </location>
</feature>
<feature type="transmembrane region" description="Helical" evidence="5">
    <location>
        <begin position="364"/>
        <end position="385"/>
    </location>
</feature>
<feature type="transmembrane region" description="Helical" evidence="5">
    <location>
        <begin position="15"/>
        <end position="46"/>
    </location>
</feature>
<reference evidence="7 8" key="1">
    <citation type="submission" date="2020-02" db="EMBL/GenBank/DDBJ databases">
        <title>Genome sequence of the type strain CGMCC 1.15528 of Mesorhizobium zhangyense.</title>
        <authorList>
            <person name="Gao J."/>
            <person name="Sun J."/>
        </authorList>
    </citation>
    <scope>NUCLEOTIDE SEQUENCE [LARGE SCALE GENOMIC DNA]</scope>
    <source>
        <strain evidence="7 8">CGMCC 1.15528</strain>
    </source>
</reference>
<keyword evidence="7" id="KW-0436">Ligase</keyword>
<comment type="subcellular location">
    <subcellularLocation>
        <location evidence="1">Membrane</location>
        <topology evidence="1">Multi-pass membrane protein</topology>
    </subcellularLocation>
</comment>
<dbReference type="GO" id="GO:0016020">
    <property type="term" value="C:membrane"/>
    <property type="evidence" value="ECO:0007669"/>
    <property type="project" value="UniProtKB-SubCell"/>
</dbReference>
<accession>A0A7C9VA90</accession>
<dbReference type="PANTHER" id="PTHR37422">
    <property type="entry name" value="TEICHURONIC ACID BIOSYNTHESIS PROTEIN TUAE"/>
    <property type="match status" value="1"/>
</dbReference>
<evidence type="ECO:0000313" key="7">
    <source>
        <dbReference type="EMBL" id="NGN40529.1"/>
    </source>
</evidence>
<feature type="transmembrane region" description="Helical" evidence="5">
    <location>
        <begin position="120"/>
        <end position="140"/>
    </location>
</feature>
<keyword evidence="3 5" id="KW-1133">Transmembrane helix</keyword>
<proteinExistence type="predicted"/>
<keyword evidence="8" id="KW-1185">Reference proteome</keyword>
<dbReference type="AlphaFoldDB" id="A0A7C9VA90"/>
<dbReference type="InterPro" id="IPR051533">
    <property type="entry name" value="WaaL-like"/>
</dbReference>
<feature type="transmembrane region" description="Helical" evidence="5">
    <location>
        <begin position="329"/>
        <end position="352"/>
    </location>
</feature>
<dbReference type="Proteomes" id="UP000481252">
    <property type="component" value="Unassembled WGS sequence"/>
</dbReference>
<evidence type="ECO:0000256" key="5">
    <source>
        <dbReference type="SAM" id="Phobius"/>
    </source>
</evidence>